<feature type="region of interest" description="Disordered" evidence="1">
    <location>
        <begin position="271"/>
        <end position="295"/>
    </location>
</feature>
<organism evidence="2 3">
    <name type="scientific">Mustela putorius furo</name>
    <name type="common">European domestic ferret</name>
    <name type="synonym">Mustela furo</name>
    <dbReference type="NCBI Taxonomy" id="9669"/>
    <lineage>
        <taxon>Eukaryota</taxon>
        <taxon>Metazoa</taxon>
        <taxon>Chordata</taxon>
        <taxon>Craniata</taxon>
        <taxon>Vertebrata</taxon>
        <taxon>Euteleostomi</taxon>
        <taxon>Mammalia</taxon>
        <taxon>Eutheria</taxon>
        <taxon>Laurasiatheria</taxon>
        <taxon>Carnivora</taxon>
        <taxon>Caniformia</taxon>
        <taxon>Musteloidea</taxon>
        <taxon>Mustelidae</taxon>
        <taxon>Mustelinae</taxon>
        <taxon>Mustela</taxon>
    </lineage>
</organism>
<evidence type="ECO:0000313" key="2">
    <source>
        <dbReference type="Proteomes" id="UP000000715"/>
    </source>
</evidence>
<protein>
    <submittedName>
        <fullName evidence="3">Uncharacterized protein LOC101675525 isoform X3</fullName>
    </submittedName>
</protein>
<sequence length="429" mass="46927">MSASAKPLAPAEPAPGPEDKPRGKPLLAWGSLLGHRSEKIVFTRSEGAPEEKVLSITITETTVIESELGVWSSRALLYLTLWFFFSFCTLFLNKYILSLLEGEPSMLAQNPAFLPTQFHHDHAVCGSHEVRDSGFGSGQPEECGGFVCGDSEELCSRFHCDHVPDDPGGVHRLAGQPLPHPHHGGPGTVHGHGDKLQRPGVFSRVVHQHHGLFAKCFFKKAPQWGQIQVLGRRAPVLHQRRGRGHAGPRLGLLHGLAGDRPEREELQLQQGRRAAAADGRRAVPPAERHGLRPHGQDLPCDVQCRQHREARLDHVAQRHRVWQQRHQPVGDRHCTSDSWRPALQQSQAAPAGGHAELGCGCQPDTRGRHGAADPQGPPAKPLSCGSPGRCPGPRGAAHRCCPPHWHGRPAPQVSRCRRPRDMPPSLLLS</sequence>
<evidence type="ECO:0000313" key="3">
    <source>
        <dbReference type="RefSeq" id="XP_044919483.1"/>
    </source>
</evidence>
<feature type="region of interest" description="Disordered" evidence="1">
    <location>
        <begin position="401"/>
        <end position="429"/>
    </location>
</feature>
<evidence type="ECO:0000256" key="1">
    <source>
        <dbReference type="SAM" id="MobiDB-lite"/>
    </source>
</evidence>
<keyword evidence="2" id="KW-1185">Reference proteome</keyword>
<proteinExistence type="predicted"/>
<feature type="compositionally biased region" description="Basic and acidic residues" evidence="1">
    <location>
        <begin position="278"/>
        <end position="290"/>
    </location>
</feature>
<reference evidence="3" key="1">
    <citation type="submission" date="2025-08" db="UniProtKB">
        <authorList>
            <consortium name="RefSeq"/>
        </authorList>
    </citation>
    <scope>IDENTIFICATION</scope>
    <source>
        <tissue evidence="3">Brain</tissue>
    </source>
</reference>
<name>A0A8U0ULE8_MUSPF</name>
<dbReference type="Proteomes" id="UP000000715">
    <property type="component" value="Unplaced"/>
</dbReference>
<dbReference type="AlphaFoldDB" id="A0A8U0ULE8"/>
<feature type="region of interest" description="Disordered" evidence="1">
    <location>
        <begin position="1"/>
        <end position="23"/>
    </location>
</feature>
<dbReference type="RefSeq" id="XP_044919483.1">
    <property type="nucleotide sequence ID" value="XM_045063548.1"/>
</dbReference>
<accession>A0A8U0ULE8</accession>
<feature type="region of interest" description="Disordered" evidence="1">
    <location>
        <begin position="176"/>
        <end position="195"/>
    </location>
</feature>
<gene>
    <name evidence="3" type="primary">LOC101675525</name>
</gene>
<feature type="region of interest" description="Disordered" evidence="1">
    <location>
        <begin position="345"/>
        <end position="386"/>
    </location>
</feature>
<dbReference type="GeneID" id="101675525"/>